<dbReference type="Pfam" id="PF07498">
    <property type="entry name" value="Rho_N"/>
    <property type="match status" value="1"/>
</dbReference>
<feature type="compositionally biased region" description="Basic and acidic residues" evidence="12">
    <location>
        <begin position="265"/>
        <end position="275"/>
    </location>
</feature>
<feature type="compositionally biased region" description="Basic and acidic residues" evidence="12">
    <location>
        <begin position="99"/>
        <end position="112"/>
    </location>
</feature>
<dbReference type="Pfam" id="PF07497">
    <property type="entry name" value="Rho_RNA_bind"/>
    <property type="match status" value="1"/>
</dbReference>
<dbReference type="PROSITE" id="PS51856">
    <property type="entry name" value="RHO_RNA_BD"/>
    <property type="match status" value="1"/>
</dbReference>
<evidence type="ECO:0000256" key="8">
    <source>
        <dbReference type="ARBA" id="ARBA00023163"/>
    </source>
</evidence>
<dbReference type="InterPro" id="IPR041703">
    <property type="entry name" value="Rho_factor_ATP-bd"/>
</dbReference>
<keyword evidence="2 9" id="KW-0547">Nucleotide-binding</keyword>
<dbReference type="Pfam" id="PF00006">
    <property type="entry name" value="ATP-synt_ab"/>
    <property type="match status" value="1"/>
</dbReference>
<dbReference type="SMART" id="SM00357">
    <property type="entry name" value="CSP"/>
    <property type="match status" value="1"/>
</dbReference>
<dbReference type="EC" id="3.6.4.-" evidence="9 10"/>
<keyword evidence="15" id="KW-1185">Reference proteome</keyword>
<evidence type="ECO:0000256" key="1">
    <source>
        <dbReference type="ARBA" id="ARBA00022472"/>
    </source>
</evidence>
<evidence type="ECO:0000256" key="6">
    <source>
        <dbReference type="ARBA" id="ARBA00022884"/>
    </source>
</evidence>
<dbReference type="InterPro" id="IPR011112">
    <property type="entry name" value="Rho-like_N"/>
</dbReference>
<dbReference type="PANTHER" id="PTHR46425:SF1">
    <property type="entry name" value="TRANSCRIPTION TERMINATION FACTOR RHO"/>
    <property type="match status" value="1"/>
</dbReference>
<dbReference type="InterPro" id="IPR000194">
    <property type="entry name" value="ATPase_F1/V1/A1_a/bsu_nucl-bd"/>
</dbReference>
<dbReference type="Gene3D" id="2.40.50.140">
    <property type="entry name" value="Nucleic acid-binding proteins"/>
    <property type="match status" value="1"/>
</dbReference>
<feature type="compositionally biased region" description="Low complexity" evidence="12">
    <location>
        <begin position="252"/>
        <end position="264"/>
    </location>
</feature>
<dbReference type="Gene3D" id="1.10.720.10">
    <property type="match status" value="1"/>
</dbReference>
<comment type="subunit">
    <text evidence="9">Homohexamer. The homohexamer assembles into an open ring structure.</text>
</comment>
<dbReference type="InterPro" id="IPR012340">
    <property type="entry name" value="NA-bd_OB-fold"/>
</dbReference>
<feature type="compositionally biased region" description="Polar residues" evidence="12">
    <location>
        <begin position="153"/>
        <end position="162"/>
    </location>
</feature>
<feature type="compositionally biased region" description="Basic and acidic residues" evidence="12">
    <location>
        <begin position="296"/>
        <end position="305"/>
    </location>
</feature>
<comment type="similarity">
    <text evidence="9 11">Belongs to the Rho family.</text>
</comment>
<dbReference type="RefSeq" id="WP_344971288.1">
    <property type="nucleotide sequence ID" value="NZ_BAABDD010000010.1"/>
</dbReference>
<reference evidence="15" key="1">
    <citation type="journal article" date="2019" name="Int. J. Syst. Evol. Microbiol.">
        <title>The Global Catalogue of Microorganisms (GCM) 10K type strain sequencing project: providing services to taxonomists for standard genome sequencing and annotation.</title>
        <authorList>
            <consortium name="The Broad Institute Genomics Platform"/>
            <consortium name="The Broad Institute Genome Sequencing Center for Infectious Disease"/>
            <person name="Wu L."/>
            <person name="Ma J."/>
        </authorList>
    </citation>
    <scope>NUCLEOTIDE SEQUENCE [LARGE SCALE GENOMIC DNA]</scope>
    <source>
        <strain evidence="15">JCM 17137</strain>
    </source>
</reference>
<feature type="region of interest" description="Disordered" evidence="12">
    <location>
        <begin position="82"/>
        <end position="307"/>
    </location>
</feature>
<dbReference type="PANTHER" id="PTHR46425">
    <property type="entry name" value="TRANSCRIPTION TERMINATION FACTOR RHO"/>
    <property type="match status" value="1"/>
</dbReference>
<evidence type="ECO:0000256" key="10">
    <source>
        <dbReference type="NCBIfam" id="TIGR00767"/>
    </source>
</evidence>
<organism evidence="14 15">
    <name type="scientific">Salinactinospora qingdaonensis</name>
    <dbReference type="NCBI Taxonomy" id="702744"/>
    <lineage>
        <taxon>Bacteria</taxon>
        <taxon>Bacillati</taxon>
        <taxon>Actinomycetota</taxon>
        <taxon>Actinomycetes</taxon>
        <taxon>Streptosporangiales</taxon>
        <taxon>Nocardiopsidaceae</taxon>
        <taxon>Salinactinospora</taxon>
    </lineage>
</organism>
<evidence type="ECO:0000256" key="12">
    <source>
        <dbReference type="SAM" id="MobiDB-lite"/>
    </source>
</evidence>
<gene>
    <name evidence="9" type="primary">rho</name>
    <name evidence="14" type="ORF">GCM10022402_25580</name>
</gene>
<feature type="binding site" evidence="9">
    <location>
        <begin position="445"/>
        <end position="450"/>
    </location>
    <ligand>
        <name>ATP</name>
        <dbReference type="ChEBI" id="CHEBI:30616"/>
    </ligand>
</feature>
<dbReference type="InterPro" id="IPR011113">
    <property type="entry name" value="Rho_RNA-bd"/>
</dbReference>
<keyword evidence="7 9" id="KW-0805">Transcription regulation</keyword>
<evidence type="ECO:0000256" key="11">
    <source>
        <dbReference type="PROSITE-ProRule" id="PRU01203"/>
    </source>
</evidence>
<dbReference type="InterPro" id="IPR027417">
    <property type="entry name" value="P-loop_NTPase"/>
</dbReference>
<feature type="domain" description="Rho RNA-BD" evidence="13">
    <location>
        <begin position="315"/>
        <end position="390"/>
    </location>
</feature>
<comment type="caution">
    <text evidence="14">The sequence shown here is derived from an EMBL/GenBank/DDBJ whole genome shotgun (WGS) entry which is preliminary data.</text>
</comment>
<keyword evidence="4 9" id="KW-0347">Helicase</keyword>
<evidence type="ECO:0000313" key="15">
    <source>
        <dbReference type="Proteomes" id="UP001500908"/>
    </source>
</evidence>
<dbReference type="EMBL" id="BAABDD010000010">
    <property type="protein sequence ID" value="GAA3744832.1"/>
    <property type="molecule type" value="Genomic_DNA"/>
</dbReference>
<dbReference type="HAMAP" id="MF_01884">
    <property type="entry name" value="Rho"/>
    <property type="match status" value="1"/>
</dbReference>
<evidence type="ECO:0000259" key="13">
    <source>
        <dbReference type="PROSITE" id="PS51856"/>
    </source>
</evidence>
<keyword evidence="5 9" id="KW-0067">ATP-binding</keyword>
<evidence type="ECO:0000256" key="7">
    <source>
        <dbReference type="ARBA" id="ARBA00023015"/>
    </source>
</evidence>
<dbReference type="InterPro" id="IPR011129">
    <property type="entry name" value="CSD"/>
</dbReference>
<dbReference type="SUPFAM" id="SSF52540">
    <property type="entry name" value="P-loop containing nucleoside triphosphate hydrolases"/>
    <property type="match status" value="1"/>
</dbReference>
<keyword evidence="3 9" id="KW-0378">Hydrolase</keyword>
<evidence type="ECO:0000256" key="9">
    <source>
        <dbReference type="HAMAP-Rule" id="MF_01884"/>
    </source>
</evidence>
<evidence type="ECO:0000256" key="2">
    <source>
        <dbReference type="ARBA" id="ARBA00022741"/>
    </source>
</evidence>
<dbReference type="SMART" id="SM00382">
    <property type="entry name" value="AAA"/>
    <property type="match status" value="1"/>
</dbReference>
<keyword evidence="6 9" id="KW-0694">RNA-binding</keyword>
<dbReference type="NCBIfam" id="TIGR00767">
    <property type="entry name" value="rho"/>
    <property type="match status" value="1"/>
</dbReference>
<protein>
    <recommendedName>
        <fullName evidence="9 10">Transcription termination factor Rho</fullName>
        <ecNumber evidence="9 10">3.6.4.-</ecNumber>
    </recommendedName>
    <alternativeName>
        <fullName evidence="9">ATP-dependent helicase Rho</fullName>
    </alternativeName>
</protein>
<dbReference type="CDD" id="cd04459">
    <property type="entry name" value="Rho_CSD"/>
    <property type="match status" value="1"/>
</dbReference>
<evidence type="ECO:0000313" key="14">
    <source>
        <dbReference type="EMBL" id="GAA3744832.1"/>
    </source>
</evidence>
<feature type="compositionally biased region" description="Polar residues" evidence="12">
    <location>
        <begin position="115"/>
        <end position="135"/>
    </location>
</feature>
<feature type="region of interest" description="Disordered" evidence="12">
    <location>
        <begin position="1"/>
        <end position="49"/>
    </location>
</feature>
<dbReference type="CDD" id="cd01128">
    <property type="entry name" value="rho_factor_C"/>
    <property type="match status" value="1"/>
</dbReference>
<comment type="caution">
    <text evidence="9">Lacks conserved residue(s) required for the propagation of feature annotation.</text>
</comment>
<feature type="compositionally biased region" description="Low complexity" evidence="12">
    <location>
        <begin position="22"/>
        <end position="49"/>
    </location>
</feature>
<feature type="compositionally biased region" description="Low complexity" evidence="12">
    <location>
        <begin position="196"/>
        <end position="228"/>
    </location>
</feature>
<evidence type="ECO:0000256" key="4">
    <source>
        <dbReference type="ARBA" id="ARBA00022806"/>
    </source>
</evidence>
<dbReference type="InterPro" id="IPR003593">
    <property type="entry name" value="AAA+_ATPase"/>
</dbReference>
<evidence type="ECO:0000256" key="5">
    <source>
        <dbReference type="ARBA" id="ARBA00022840"/>
    </source>
</evidence>
<dbReference type="SMART" id="SM00959">
    <property type="entry name" value="Rho_N"/>
    <property type="match status" value="1"/>
</dbReference>
<feature type="binding site" evidence="9">
    <location>
        <begin position="433"/>
        <end position="438"/>
    </location>
    <ligand>
        <name>ATP</name>
        <dbReference type="ChEBI" id="CHEBI:30616"/>
    </ligand>
</feature>
<dbReference type="Gene3D" id="3.40.50.300">
    <property type="entry name" value="P-loop containing nucleotide triphosphate hydrolases"/>
    <property type="match status" value="1"/>
</dbReference>
<comment type="function">
    <text evidence="9">Facilitates transcription termination by a mechanism that involves Rho binding to the nascent RNA, activation of Rho's RNA-dependent ATPase activity, and release of the mRNA from the DNA template.</text>
</comment>
<feature type="binding site" evidence="9">
    <location>
        <position position="476"/>
    </location>
    <ligand>
        <name>ATP</name>
        <dbReference type="ChEBI" id="CHEBI:30616"/>
    </ligand>
</feature>
<feature type="compositionally biased region" description="Basic and acidic residues" evidence="12">
    <location>
        <begin position="1"/>
        <end position="11"/>
    </location>
</feature>
<dbReference type="SUPFAM" id="SSF50249">
    <property type="entry name" value="Nucleic acid-binding proteins"/>
    <property type="match status" value="1"/>
</dbReference>
<dbReference type="Proteomes" id="UP001500908">
    <property type="component" value="Unassembled WGS sequence"/>
</dbReference>
<sequence>MSDTTELHPDAAVDTQNPATSGAEAGDAAPPAGKSTSSRSRRSASGTGLAALKLTELQRLASSLGITGTGRMRKNDIIAAIEAKQGGPVSAPQTSKSAKTTEDDGEAGKVDATDGSPSGRRSTKKAGTSEGSQASEGKATKDEAGAVAPDTAPASTGEQATESAERPDKSTRSRRSARRRGDEAGGSEAPTDGPDTSTSASSVTKTSSTPQTSGGDSSRQSQGQQQGSNGQGGGGRDRQRNRRNRNRDDNSAQEQQQQSQSGNRNDNRNDGNRNDGDDDFGGSGGRRRGRRRDRRDRRGRDRQDTEPVINDDDVLLPVAGILDILDNYAFVRTTGYLPGANDVYVSLAQVRKNNLRKGDAITGAVRQPREGERREKFNALVRLDTINGMAPDQARGRPDFSKLVPLYPQERLRLETEPSVMMTRIIDLISPIGKGQRGLIVSPPKAGKTMVLQSIANAITENNPECHLMVVLVDERPEEVTDMQRTVKGEVINSTFDRPAEDHTTVAELAIERAKRLVEMGLDVVVLLDSITRLGRAYNLAAPASGRILSGGVDSTALYPPKRFFGAARNIEHGGSLTILATALVETGSRMDEVIFEEFKGTGNMELKLNRQLADKRIFPAVDVDASSTRKEEILMSGEELNIIWKLRRVLQALDTQQALELLLDRMKDTKSNAEFLLQVQKTTVGGSND</sequence>
<feature type="compositionally biased region" description="Basic residues" evidence="12">
    <location>
        <begin position="285"/>
        <end position="295"/>
    </location>
</feature>
<name>A0ABP7FQF3_9ACTN</name>
<keyword evidence="1 9" id="KW-0806">Transcription termination</keyword>
<keyword evidence="8 9" id="KW-0804">Transcription</keyword>
<accession>A0ABP7FQF3</accession>
<evidence type="ECO:0000256" key="3">
    <source>
        <dbReference type="ARBA" id="ARBA00022801"/>
    </source>
</evidence>
<proteinExistence type="inferred from homology"/>
<dbReference type="NCBIfam" id="NF006886">
    <property type="entry name" value="PRK09376.1"/>
    <property type="match status" value="1"/>
</dbReference>
<dbReference type="InterPro" id="IPR004665">
    <property type="entry name" value="Term_rho"/>
</dbReference>